<reference evidence="2 3" key="1">
    <citation type="journal article" date="2019" name="Emerg. Microbes Infect.">
        <title>Comprehensive subspecies identification of 175 nontuberculous mycobacteria species based on 7547 genomic profiles.</title>
        <authorList>
            <person name="Matsumoto Y."/>
            <person name="Kinjo T."/>
            <person name="Motooka D."/>
            <person name="Nabeya D."/>
            <person name="Jung N."/>
            <person name="Uechi K."/>
            <person name="Horii T."/>
            <person name="Iida T."/>
            <person name="Fujita J."/>
            <person name="Nakamura S."/>
        </authorList>
    </citation>
    <scope>NUCLEOTIDE SEQUENCE [LARGE SCALE GENOMIC DNA]</scope>
    <source>
        <strain evidence="2 3">JCM 12603</strain>
    </source>
</reference>
<proteinExistence type="predicted"/>
<dbReference type="EMBL" id="AP022570">
    <property type="protein sequence ID" value="BBX50045.1"/>
    <property type="molecule type" value="Genomic_DNA"/>
</dbReference>
<gene>
    <name evidence="2" type="ORF">MPOR_10710</name>
</gene>
<dbReference type="KEGG" id="mpof:MPOR_10710"/>
<evidence type="ECO:0000256" key="1">
    <source>
        <dbReference type="SAM" id="MobiDB-lite"/>
    </source>
</evidence>
<dbReference type="AlphaFoldDB" id="A0A6N4V577"/>
<sequence>MIAAGDAEVAAALGAGRAAHGVGVEGVDPHGDRGVEFVARQRPPGGGRGGELVVELGPHRIVDDQGAQPHDARDHPLADLPGQEAGVEAGQVVAQDDRGVHQRQGAAVGDGQRASDLGGGLIDRVAGPPRPRRISLSGGLGAAASFGQRGQQSGLGGGRGSGPARDGVDQFAIRGVGQRGRTRKRTVEHVFYFRAAR</sequence>
<feature type="compositionally biased region" description="Low complexity" evidence="1">
    <location>
        <begin position="142"/>
        <end position="152"/>
    </location>
</feature>
<dbReference type="Proteomes" id="UP000466785">
    <property type="component" value="Chromosome"/>
</dbReference>
<evidence type="ECO:0000313" key="2">
    <source>
        <dbReference type="EMBL" id="BBX50045.1"/>
    </source>
</evidence>
<evidence type="ECO:0000313" key="3">
    <source>
        <dbReference type="Proteomes" id="UP000466785"/>
    </source>
</evidence>
<feature type="region of interest" description="Disordered" evidence="1">
    <location>
        <begin position="103"/>
        <end position="168"/>
    </location>
</feature>
<keyword evidence="3" id="KW-1185">Reference proteome</keyword>
<name>A0A6N4V577_9MYCO</name>
<accession>A0A6N4V577</accession>
<protein>
    <submittedName>
        <fullName evidence="2">Uncharacterized protein</fullName>
    </submittedName>
</protein>
<organism evidence="2 3">
    <name type="scientific">Mycolicibacterium poriferae</name>
    <dbReference type="NCBI Taxonomy" id="39694"/>
    <lineage>
        <taxon>Bacteria</taxon>
        <taxon>Bacillati</taxon>
        <taxon>Actinomycetota</taxon>
        <taxon>Actinomycetes</taxon>
        <taxon>Mycobacteriales</taxon>
        <taxon>Mycobacteriaceae</taxon>
        <taxon>Mycolicibacterium</taxon>
    </lineage>
</organism>